<dbReference type="InterPro" id="IPR050570">
    <property type="entry name" value="Cell_wall_metabolism_enzyme"/>
</dbReference>
<evidence type="ECO:0000256" key="2">
    <source>
        <dbReference type="ARBA" id="ARBA00022670"/>
    </source>
</evidence>
<dbReference type="Pfam" id="PF01551">
    <property type="entry name" value="Peptidase_M23"/>
    <property type="match status" value="1"/>
</dbReference>
<dbReference type="PANTHER" id="PTHR21666:SF288">
    <property type="entry name" value="CELL DIVISION PROTEIN YTFB"/>
    <property type="match status" value="1"/>
</dbReference>
<keyword evidence="4" id="KW-0378">Hydrolase</keyword>
<proteinExistence type="predicted"/>
<evidence type="ECO:0000259" key="7">
    <source>
        <dbReference type="Pfam" id="PF01551"/>
    </source>
</evidence>
<dbReference type="InterPro" id="IPR016047">
    <property type="entry name" value="M23ase_b-sheet_dom"/>
</dbReference>
<dbReference type="GO" id="GO:0006508">
    <property type="term" value="P:proteolysis"/>
    <property type="evidence" value="ECO:0007669"/>
    <property type="project" value="UniProtKB-KW"/>
</dbReference>
<name>A0A219B9T6_9SPHN</name>
<dbReference type="InterPro" id="IPR011055">
    <property type="entry name" value="Dup_hybrid_motif"/>
</dbReference>
<protein>
    <recommendedName>
        <fullName evidence="7">M23ase beta-sheet core domain-containing protein</fullName>
    </recommendedName>
</protein>
<dbReference type="GO" id="GO:0046872">
    <property type="term" value="F:metal ion binding"/>
    <property type="evidence" value="ECO:0007669"/>
    <property type="project" value="UniProtKB-KW"/>
</dbReference>
<keyword evidence="2" id="KW-0645">Protease</keyword>
<gene>
    <name evidence="8" type="ORF">B5C34_01425</name>
</gene>
<keyword evidence="6" id="KW-0482">Metalloprotease</keyword>
<evidence type="ECO:0000256" key="1">
    <source>
        <dbReference type="ARBA" id="ARBA00001947"/>
    </source>
</evidence>
<evidence type="ECO:0000256" key="6">
    <source>
        <dbReference type="ARBA" id="ARBA00023049"/>
    </source>
</evidence>
<keyword evidence="9" id="KW-1185">Reference proteome</keyword>
<evidence type="ECO:0000256" key="5">
    <source>
        <dbReference type="ARBA" id="ARBA00022833"/>
    </source>
</evidence>
<reference evidence="9" key="1">
    <citation type="submission" date="2017-05" db="EMBL/GenBank/DDBJ databases">
        <authorList>
            <person name="Lin X."/>
        </authorList>
    </citation>
    <scope>NUCLEOTIDE SEQUENCE [LARGE SCALE GENOMIC DNA]</scope>
    <source>
        <strain evidence="9">JLT2012</strain>
    </source>
</reference>
<evidence type="ECO:0000256" key="3">
    <source>
        <dbReference type="ARBA" id="ARBA00022723"/>
    </source>
</evidence>
<dbReference type="CDD" id="cd12797">
    <property type="entry name" value="M23_peptidase"/>
    <property type="match status" value="1"/>
</dbReference>
<dbReference type="AlphaFoldDB" id="A0A219B9T6"/>
<comment type="cofactor">
    <cofactor evidence="1">
        <name>Zn(2+)</name>
        <dbReference type="ChEBI" id="CHEBI:29105"/>
    </cofactor>
</comment>
<accession>A0A219B9T6</accession>
<organism evidence="8 9">
    <name type="scientific">Pacificimonas flava</name>
    <dbReference type="NCBI Taxonomy" id="1234595"/>
    <lineage>
        <taxon>Bacteria</taxon>
        <taxon>Pseudomonadati</taxon>
        <taxon>Pseudomonadota</taxon>
        <taxon>Alphaproteobacteria</taxon>
        <taxon>Sphingomonadales</taxon>
        <taxon>Sphingosinicellaceae</taxon>
        <taxon>Pacificimonas</taxon>
    </lineage>
</organism>
<feature type="domain" description="M23ase beta-sheet core" evidence="7">
    <location>
        <begin position="105"/>
        <end position="197"/>
    </location>
</feature>
<dbReference type="EMBL" id="NFZT01000001">
    <property type="protein sequence ID" value="OWV34579.1"/>
    <property type="molecule type" value="Genomic_DNA"/>
</dbReference>
<dbReference type="SUPFAM" id="SSF51261">
    <property type="entry name" value="Duplicated hybrid motif"/>
    <property type="match status" value="1"/>
</dbReference>
<dbReference type="PANTHER" id="PTHR21666">
    <property type="entry name" value="PEPTIDASE-RELATED"/>
    <property type="match status" value="1"/>
</dbReference>
<dbReference type="RefSeq" id="WP_088713278.1">
    <property type="nucleotide sequence ID" value="NZ_NFZT01000001.1"/>
</dbReference>
<comment type="caution">
    <text evidence="8">The sequence shown here is derived from an EMBL/GenBank/DDBJ whole genome shotgun (WGS) entry which is preliminary data.</text>
</comment>
<dbReference type="Gene3D" id="2.70.70.10">
    <property type="entry name" value="Glucose Permease (Domain IIA)"/>
    <property type="match status" value="1"/>
</dbReference>
<keyword evidence="5" id="KW-0862">Zinc</keyword>
<dbReference type="Proteomes" id="UP000198462">
    <property type="component" value="Unassembled WGS sequence"/>
</dbReference>
<dbReference type="OrthoDB" id="9800107at2"/>
<evidence type="ECO:0000313" key="9">
    <source>
        <dbReference type="Proteomes" id="UP000198462"/>
    </source>
</evidence>
<dbReference type="GO" id="GO:0004222">
    <property type="term" value="F:metalloendopeptidase activity"/>
    <property type="evidence" value="ECO:0007669"/>
    <property type="project" value="TreeGrafter"/>
</dbReference>
<keyword evidence="3" id="KW-0479">Metal-binding</keyword>
<evidence type="ECO:0000256" key="4">
    <source>
        <dbReference type="ARBA" id="ARBA00022801"/>
    </source>
</evidence>
<evidence type="ECO:0000313" key="8">
    <source>
        <dbReference type="EMBL" id="OWV34579.1"/>
    </source>
</evidence>
<sequence>MRTLGTILATTLVTALATSAGWIFLYERTPDTGGPAVTVPELVDDSPADPLPPREIPVPVPEEMLVEPSSPALAQLMGKDLVIPVQGFPADELRPQFQDDRGGRQHRAIDLPAPQGTPVLAAEDGVIEKFYDSDRGGITIYQFDPTETYVYYYAHLDSRADGLAEGDSVRRGQVIGYVGSTGNADGDEPHLHFAIERLGPEKRWWQATPIDPYPVLSAN</sequence>